<name>A0A836CAL5_9STRA</name>
<evidence type="ECO:0000256" key="1">
    <source>
        <dbReference type="SAM" id="MobiDB-lite"/>
    </source>
</evidence>
<dbReference type="Proteomes" id="UP000664859">
    <property type="component" value="Unassembled WGS sequence"/>
</dbReference>
<dbReference type="OrthoDB" id="10398508at2759"/>
<feature type="region of interest" description="Disordered" evidence="1">
    <location>
        <begin position="63"/>
        <end position="87"/>
    </location>
</feature>
<dbReference type="AlphaFoldDB" id="A0A836CAL5"/>
<organism evidence="2 3">
    <name type="scientific">Tribonema minus</name>
    <dbReference type="NCBI Taxonomy" id="303371"/>
    <lineage>
        <taxon>Eukaryota</taxon>
        <taxon>Sar</taxon>
        <taxon>Stramenopiles</taxon>
        <taxon>Ochrophyta</taxon>
        <taxon>PX clade</taxon>
        <taxon>Xanthophyceae</taxon>
        <taxon>Tribonematales</taxon>
        <taxon>Tribonemataceae</taxon>
        <taxon>Tribonema</taxon>
    </lineage>
</organism>
<feature type="compositionally biased region" description="Low complexity" evidence="1">
    <location>
        <begin position="345"/>
        <end position="358"/>
    </location>
</feature>
<comment type="caution">
    <text evidence="2">The sequence shown here is derived from an EMBL/GenBank/DDBJ whole genome shotgun (WGS) entry which is preliminary data.</text>
</comment>
<dbReference type="EMBL" id="JAFCMP010000515">
    <property type="protein sequence ID" value="KAG5178392.1"/>
    <property type="molecule type" value="Genomic_DNA"/>
</dbReference>
<reference evidence="2" key="1">
    <citation type="submission" date="2021-02" db="EMBL/GenBank/DDBJ databases">
        <title>First Annotated Genome of the Yellow-green Alga Tribonema minus.</title>
        <authorList>
            <person name="Mahan K.M."/>
        </authorList>
    </citation>
    <scope>NUCLEOTIDE SEQUENCE</scope>
    <source>
        <strain evidence="2">UTEX B ZZ1240</strain>
    </source>
</reference>
<feature type="compositionally biased region" description="Low complexity" evidence="1">
    <location>
        <begin position="400"/>
        <end position="417"/>
    </location>
</feature>
<proteinExistence type="predicted"/>
<keyword evidence="3" id="KW-1185">Reference proteome</keyword>
<protein>
    <submittedName>
        <fullName evidence="2">Uncharacterized protein</fullName>
    </submittedName>
</protein>
<feature type="compositionally biased region" description="Polar residues" evidence="1">
    <location>
        <begin position="18"/>
        <end position="31"/>
    </location>
</feature>
<feature type="region of interest" description="Disordered" evidence="1">
    <location>
        <begin position="1"/>
        <end position="32"/>
    </location>
</feature>
<accession>A0A836CAL5</accession>
<sequence>MAGLAGMKPRILLEEQESATSTNGTPRSVTSPGYEAFLQSLTSAGSWDSAAGGSFDLKAALDKPPSPWALPRGRLPSFGDASDDGMDQELKDLETSVAQLPKMVNFDDLGLAFAPSPATAAAQAGGGTDSHASETGAPSLPAEGHAHGIIKSEGNESAAAAGDGHTQHQQVPSPRRHSDASGSSSSEERTPQKQQHHHQPDNHRRISPSQPKPGDVESPQTLARAEVARIQLAEMVRRGAKHLPDFSDCNAAVALSWRVLTKVYSGLVPISAKGAPHEEPRCLHMLECCVRADTAAATIANAFAKLAMDYGMDLRRKRGGQVLLSVAARAAADPDSTSPGTVPDSETATTGAATTTTTSAAAEGWGDIAVVDAQLVVSRPTKHRVLLVRLLEETAEGRAPHTAPAAAAAGDAAAAAEGDGRTPRDALADALPVAAVFLDRVRAELLHQGLLNSALAAAPPRPRAGGQAAEPPLDADFVAQLEEACRTDLSTALGAFARQLEEFLEEQERRAERAAAMLKPMFDLYRMPFPGRAAEELPRPFGKAPVAAALRGLSAGEVRELSRHVFKNEADRVLAFVLARWRSYVGQCDEEMSRAVDTLNHQALDRLLELRMYLCELMQALRDEHASAAAECITKPFHRAIVASGIETSVDPDVEGPIFFCSVLAGSWPGTMYLTYWHLCLVTSLTGFRPNVVEIPLRHVSQVEAHRMWWGRGYVELQLRSGESHSFTPTALSATRLRDMLACVIDARREATPNTLSRGTAV</sequence>
<evidence type="ECO:0000313" key="3">
    <source>
        <dbReference type="Proteomes" id="UP000664859"/>
    </source>
</evidence>
<feature type="region of interest" description="Disordered" evidence="1">
    <location>
        <begin position="397"/>
        <end position="420"/>
    </location>
</feature>
<evidence type="ECO:0000313" key="2">
    <source>
        <dbReference type="EMBL" id="KAG5178392.1"/>
    </source>
</evidence>
<feature type="region of interest" description="Disordered" evidence="1">
    <location>
        <begin position="329"/>
        <end position="358"/>
    </location>
</feature>
<gene>
    <name evidence="2" type="ORF">JKP88DRAFT_329593</name>
</gene>
<feature type="region of interest" description="Disordered" evidence="1">
    <location>
        <begin position="117"/>
        <end position="219"/>
    </location>
</feature>